<reference evidence="2 4" key="2">
    <citation type="submission" date="2018-06" db="EMBL/GenBank/DDBJ databases">
        <authorList>
            <consortium name="Pathogen Informatics"/>
            <person name="Doyle S."/>
        </authorList>
    </citation>
    <scope>NUCLEOTIDE SEQUENCE [LARGE SCALE GENOMIC DNA]</scope>
    <source>
        <strain evidence="2 4">NCTC10293</strain>
    </source>
</reference>
<dbReference type="STRING" id="34060.B0181_11695"/>
<evidence type="ECO:0000313" key="2">
    <source>
        <dbReference type="EMBL" id="STZ14489.1"/>
    </source>
</evidence>
<evidence type="ECO:0000313" key="4">
    <source>
        <dbReference type="Proteomes" id="UP000255279"/>
    </source>
</evidence>
<dbReference type="RefSeq" id="WP_078277650.1">
    <property type="nucleotide sequence ID" value="NZ_MUXU01000104.1"/>
</dbReference>
<accession>A0A1S9ZS81</accession>
<evidence type="ECO:0000313" key="1">
    <source>
        <dbReference type="EMBL" id="OOR86374.1"/>
    </source>
</evidence>
<reference evidence="1 3" key="1">
    <citation type="submission" date="2017-02" db="EMBL/GenBank/DDBJ databases">
        <title>Draft genome sequence of Moraxella caviae CCUG 355 type strain.</title>
        <authorList>
            <person name="Engstrom-Jakobsson H."/>
            <person name="Salva-Serra F."/>
            <person name="Thorell K."/>
            <person name="Gonzales-Siles L."/>
            <person name="Karlsson R."/>
            <person name="Boulund F."/>
            <person name="Engstrand L."/>
            <person name="Moore E."/>
        </authorList>
    </citation>
    <scope>NUCLEOTIDE SEQUENCE [LARGE SCALE GENOMIC DNA]</scope>
    <source>
        <strain evidence="1 3">CCUG 355</strain>
    </source>
</reference>
<gene>
    <name evidence="1" type="ORF">B0181_11695</name>
    <name evidence="2" type="ORF">NCTC10293_02083</name>
</gene>
<evidence type="ECO:0000313" key="3">
    <source>
        <dbReference type="Proteomes" id="UP000190435"/>
    </source>
</evidence>
<dbReference type="AlphaFoldDB" id="A0A1S9ZS81"/>
<dbReference type="Proteomes" id="UP000255279">
    <property type="component" value="Unassembled WGS sequence"/>
</dbReference>
<dbReference type="EMBL" id="MUXU01000104">
    <property type="protein sequence ID" value="OOR86374.1"/>
    <property type="molecule type" value="Genomic_DNA"/>
</dbReference>
<proteinExistence type="predicted"/>
<name>A0A1S9ZS81_9GAMM</name>
<organism evidence="1 3">
    <name type="scientific">Moraxella caviae</name>
    <dbReference type="NCBI Taxonomy" id="34060"/>
    <lineage>
        <taxon>Bacteria</taxon>
        <taxon>Pseudomonadati</taxon>
        <taxon>Pseudomonadota</taxon>
        <taxon>Gammaproteobacteria</taxon>
        <taxon>Moraxellales</taxon>
        <taxon>Moraxellaceae</taxon>
        <taxon>Moraxella</taxon>
    </lineage>
</organism>
<dbReference type="Proteomes" id="UP000190435">
    <property type="component" value="Unassembled WGS sequence"/>
</dbReference>
<sequence>MTIETIIEKINAYADQNQGMELSADEVKVLSKHVGKLRFVPVFKMDDVEGVNKYLEKQRRSR</sequence>
<protein>
    <submittedName>
        <fullName evidence="1">Uncharacterized protein</fullName>
    </submittedName>
</protein>
<keyword evidence="3" id="KW-1185">Reference proteome</keyword>
<dbReference type="EMBL" id="UGQE01000004">
    <property type="protein sequence ID" value="STZ14489.1"/>
    <property type="molecule type" value="Genomic_DNA"/>
</dbReference>